<evidence type="ECO:0000259" key="2">
    <source>
        <dbReference type="Pfam" id="PF01370"/>
    </source>
</evidence>
<gene>
    <name evidence="3" type="ORF">AMD02_02825</name>
</gene>
<dbReference type="InterPro" id="IPR036291">
    <property type="entry name" value="NAD(P)-bd_dom_sf"/>
</dbReference>
<feature type="domain" description="NAD-dependent epimerase/dehydratase" evidence="2">
    <location>
        <begin position="7"/>
        <end position="230"/>
    </location>
</feature>
<sequence>MRERRKILITGAGGFTGQHACNYFNEKGYDVIAVTRKSPLSTKNVEMEACDLTDQKAVINLINLTKPHFLLHLAGQNHVGTSWHNPTSSFKANVLSSLHLIEAVRYAAPNCKIVIVGSALECNLGDLVSLTNPYSLEKTLQVLIAKAWVHLYGLNIVIVKPSNLIGPGPANGVCSIFARKIVHMEKNKLDKVLEINNLYAQRDYIDVRDAVRAYELALLKGHSGEVYEIASGISRSLEEVIHVMKSLTVIDFEVKSDGQHQVEKPFNISIDKIAALGWKPTISFKTSINDILMYYRKRE</sequence>
<comment type="similarity">
    <text evidence="1">Belongs to the NAD(P)-dependent epimerase/dehydratase family.</text>
</comment>
<dbReference type="SUPFAM" id="SSF51735">
    <property type="entry name" value="NAD(P)-binding Rossmann-fold domains"/>
    <property type="match status" value="1"/>
</dbReference>
<dbReference type="EMBL" id="LILD01000001">
    <property type="protein sequence ID" value="KOO37901.1"/>
    <property type="molecule type" value="Genomic_DNA"/>
</dbReference>
<dbReference type="InterPro" id="IPR001509">
    <property type="entry name" value="Epimerase_deHydtase"/>
</dbReference>
<dbReference type="Gene3D" id="3.90.25.10">
    <property type="entry name" value="UDP-galactose 4-epimerase, domain 1"/>
    <property type="match status" value="1"/>
</dbReference>
<dbReference type="AlphaFoldDB" id="A0A0M0KGF1"/>
<dbReference type="GeneID" id="87598919"/>
<proteinExistence type="inferred from homology"/>
<reference evidence="3" key="1">
    <citation type="submission" date="2015-08" db="EMBL/GenBank/DDBJ databases">
        <title>Complete DNA Sequence of Pseudomonas syringae pv. actinidiae, the Causal Agent of Kiwifruit Canker Disease.</title>
        <authorList>
            <person name="Rikkerink E.H.A."/>
            <person name="Fineran P.C."/>
        </authorList>
    </citation>
    <scope>NUCLEOTIDE SEQUENCE</scope>
    <source>
        <strain evidence="3">DSM 13666</strain>
    </source>
</reference>
<protein>
    <submittedName>
        <fullName evidence="3">UDP-2-acetamido-2,6-dideoxy-hexulose 4-reductase</fullName>
    </submittedName>
</protein>
<dbReference type="PATRIC" id="fig|136160.3.peg.795"/>
<dbReference type="Gene3D" id="3.40.50.720">
    <property type="entry name" value="NAD(P)-binding Rossmann-like Domain"/>
    <property type="match status" value="1"/>
</dbReference>
<accession>A0A0M0KGF1</accession>
<name>A0A0M0KGF1_ALKHA</name>
<dbReference type="RefSeq" id="WP_053430389.1">
    <property type="nucleotide sequence ID" value="NZ_CP040441.1"/>
</dbReference>
<evidence type="ECO:0000256" key="1">
    <source>
        <dbReference type="ARBA" id="ARBA00007637"/>
    </source>
</evidence>
<dbReference type="Pfam" id="PF01370">
    <property type="entry name" value="Epimerase"/>
    <property type="match status" value="1"/>
</dbReference>
<organism evidence="3">
    <name type="scientific">Halalkalibacterium halodurans</name>
    <name type="common">Bacillus halodurans</name>
    <dbReference type="NCBI Taxonomy" id="86665"/>
    <lineage>
        <taxon>Bacteria</taxon>
        <taxon>Bacillati</taxon>
        <taxon>Bacillota</taxon>
        <taxon>Bacilli</taxon>
        <taxon>Bacillales</taxon>
        <taxon>Bacillaceae</taxon>
        <taxon>Halalkalibacterium (ex Joshi et al. 2022)</taxon>
    </lineage>
</organism>
<evidence type="ECO:0000313" key="3">
    <source>
        <dbReference type="EMBL" id="KOO37901.1"/>
    </source>
</evidence>
<comment type="caution">
    <text evidence="3">The sequence shown here is derived from an EMBL/GenBank/DDBJ whole genome shotgun (WGS) entry which is preliminary data.</text>
</comment>
<dbReference type="PANTHER" id="PTHR43000">
    <property type="entry name" value="DTDP-D-GLUCOSE 4,6-DEHYDRATASE-RELATED"/>
    <property type="match status" value="1"/>
</dbReference>